<dbReference type="NCBIfam" id="TIGR00231">
    <property type="entry name" value="small_GTP"/>
    <property type="match status" value="1"/>
</dbReference>
<evidence type="ECO:0000313" key="2">
    <source>
        <dbReference type="EMBL" id="CAD8248890.1"/>
    </source>
</evidence>
<dbReference type="PANTHER" id="PTHR47978">
    <property type="match status" value="1"/>
</dbReference>
<dbReference type="Gene3D" id="3.40.50.300">
    <property type="entry name" value="P-loop containing nucleotide triphosphate hydrolases"/>
    <property type="match status" value="1"/>
</dbReference>
<dbReference type="GO" id="GO:0003924">
    <property type="term" value="F:GTPase activity"/>
    <property type="evidence" value="ECO:0007669"/>
    <property type="project" value="InterPro"/>
</dbReference>
<dbReference type="PRINTS" id="PR00449">
    <property type="entry name" value="RASTRNSFRMNG"/>
</dbReference>
<organism evidence="2">
    <name type="scientific">Prasinoderma coloniale</name>
    <dbReference type="NCBI Taxonomy" id="156133"/>
    <lineage>
        <taxon>Eukaryota</taxon>
        <taxon>Viridiplantae</taxon>
        <taxon>Prasinodermophyta</taxon>
        <taxon>Prasinodermophyceae</taxon>
        <taxon>Prasinodermales</taxon>
        <taxon>Prasinodermaceae</taxon>
        <taxon>Prasinoderma</taxon>
    </lineage>
</organism>
<evidence type="ECO:0000256" key="1">
    <source>
        <dbReference type="ARBA" id="ARBA00022741"/>
    </source>
</evidence>
<dbReference type="SMART" id="SM00174">
    <property type="entry name" value="RHO"/>
    <property type="match status" value="1"/>
</dbReference>
<accession>A0A7R9TYF3</accession>
<dbReference type="PROSITE" id="PS51421">
    <property type="entry name" value="RAS"/>
    <property type="match status" value="1"/>
</dbReference>
<dbReference type="InterPro" id="IPR027417">
    <property type="entry name" value="P-loop_NTPase"/>
</dbReference>
<dbReference type="Pfam" id="PF00071">
    <property type="entry name" value="Ras"/>
    <property type="match status" value="1"/>
</dbReference>
<dbReference type="AlphaFoldDB" id="A0A7R9TYF3"/>
<protein>
    <submittedName>
        <fullName evidence="2">Uncharacterized protein</fullName>
    </submittedName>
</protein>
<reference evidence="2" key="1">
    <citation type="submission" date="2021-01" db="EMBL/GenBank/DDBJ databases">
        <authorList>
            <person name="Corre E."/>
            <person name="Pelletier E."/>
            <person name="Niang G."/>
            <person name="Scheremetjew M."/>
            <person name="Finn R."/>
            <person name="Kale V."/>
            <person name="Holt S."/>
            <person name="Cochrane G."/>
            <person name="Meng A."/>
            <person name="Brown T."/>
            <person name="Cohen L."/>
        </authorList>
    </citation>
    <scope>NUCLEOTIDE SEQUENCE</scope>
    <source>
        <strain evidence="2">CCMP1413</strain>
    </source>
</reference>
<dbReference type="SMART" id="SM00176">
    <property type="entry name" value="RAN"/>
    <property type="match status" value="1"/>
</dbReference>
<dbReference type="GO" id="GO:0005525">
    <property type="term" value="F:GTP binding"/>
    <property type="evidence" value="ECO:0007669"/>
    <property type="project" value="InterPro"/>
</dbReference>
<name>A0A7R9TYF3_9VIRI</name>
<gene>
    <name evidence="2" type="ORF">PCOL08062_LOCUS10889</name>
</gene>
<dbReference type="EMBL" id="HBDZ01014197">
    <property type="protein sequence ID" value="CAD8248890.1"/>
    <property type="molecule type" value="Transcribed_RNA"/>
</dbReference>
<sequence>MAGDEHYWPGDEEGKLSVVTSKNSVKVILLGDSAVGKSKLVERFLMDGFAPQQLSTYALTLFRYNYKVPGDADPTADGALTGKTVPVDIWDTAGQERFSTLHPSYFYKAHACIMVFDVTRKATYKHLERWHQALQEYAPDIPTFVVANKVDVDYSVTQRSFAWPTKHRLPFFFVSAADGTNVVKAFHAAVAAGLRRKECPPEDVYNDILNLLEEDQLGEGTRGNVSLIGSA</sequence>
<keyword evidence="1" id="KW-0547">Nucleotide-binding</keyword>
<dbReference type="PROSITE" id="PS51419">
    <property type="entry name" value="RAB"/>
    <property type="match status" value="1"/>
</dbReference>
<proteinExistence type="predicted"/>
<dbReference type="InterPro" id="IPR005225">
    <property type="entry name" value="Small_GTP-bd"/>
</dbReference>
<dbReference type="FunFam" id="3.40.50.300:FF:001447">
    <property type="entry name" value="Ras-related protein Rab-1B"/>
    <property type="match status" value="1"/>
</dbReference>
<dbReference type="SUPFAM" id="SSF52540">
    <property type="entry name" value="P-loop containing nucleoside triphosphate hydrolases"/>
    <property type="match status" value="1"/>
</dbReference>
<dbReference type="SMART" id="SM00175">
    <property type="entry name" value="RAB"/>
    <property type="match status" value="1"/>
</dbReference>
<dbReference type="InterPro" id="IPR001806">
    <property type="entry name" value="Small_GTPase"/>
</dbReference>
<dbReference type="SMART" id="SM00173">
    <property type="entry name" value="RAS"/>
    <property type="match status" value="1"/>
</dbReference>